<keyword evidence="3" id="KW-0472">Membrane</keyword>
<feature type="region of interest" description="Disordered" evidence="2">
    <location>
        <begin position="1"/>
        <end position="163"/>
    </location>
</feature>
<protein>
    <submittedName>
        <fullName evidence="6">Cell envelope-related function transcriptional attenuator common domain-containing protein</fullName>
    </submittedName>
</protein>
<evidence type="ECO:0000313" key="7">
    <source>
        <dbReference type="Proteomes" id="UP000183407"/>
    </source>
</evidence>
<feature type="compositionally biased region" description="Pro residues" evidence="2">
    <location>
        <begin position="146"/>
        <end position="157"/>
    </location>
</feature>
<feature type="transmembrane region" description="Helical" evidence="3">
    <location>
        <begin position="196"/>
        <end position="220"/>
    </location>
</feature>
<evidence type="ECO:0000313" key="6">
    <source>
        <dbReference type="EMBL" id="SED25278.1"/>
    </source>
</evidence>
<feature type="domain" description="LytR/CpsA/Psr regulator C-terminal" evidence="5">
    <location>
        <begin position="559"/>
        <end position="643"/>
    </location>
</feature>
<evidence type="ECO:0000259" key="5">
    <source>
        <dbReference type="Pfam" id="PF13399"/>
    </source>
</evidence>
<dbReference type="Proteomes" id="UP000183407">
    <property type="component" value="Unassembled WGS sequence"/>
</dbReference>
<feature type="domain" description="Cell envelope-related transcriptional attenuator" evidence="4">
    <location>
        <begin position="279"/>
        <end position="442"/>
    </location>
</feature>
<name>A0A1H4Z6R0_RHOJO</name>
<feature type="compositionally biased region" description="Basic and acidic residues" evidence="2">
    <location>
        <begin position="16"/>
        <end position="32"/>
    </location>
</feature>
<evidence type="ECO:0000256" key="3">
    <source>
        <dbReference type="SAM" id="Phobius"/>
    </source>
</evidence>
<dbReference type="InterPro" id="IPR027381">
    <property type="entry name" value="LytR/CpsA/Psr_C"/>
</dbReference>
<sequence length="687" mass="72510">MGDDHSSDSPTPESRAPWERPLADRSYREAQSGRRRRLPQRQPPPERRPPEPPAPPERRAQVERTEPSRHDSGRIGRRAAGGPTEALSVADLVKKVSGDDPSKPDEPNKPVDPNRPDDPDKTETIPPIDERQPPPPGVPPRKTTAAPPPPEPPPSAPEPEWVADSAETTAAPQVVGNPGVTRLALSKTRKRKRLRAAGRAVVALVAVVALAGTGIVWGYLRSTEGKFDQIAALDTESTDIVDAVGQTGDETYLIVGTDTRAGASGEVGAGTIDDAEGSRADTVMLVNIPADRSRVVAVSFPRDLDVERPVCQGWDNDSGTYTDETFPAADGDKLNATYALGGPKCLVKVIQKMSGLKIGHFVGMDFAGFESMVNEIGGVRVCTTQPLEDDVLGTVLPQPGTQMLDGKTALNFVRARHVEAEGNGDYGRINRQQRFLSALLRGALSSQVLLNPGKLNGFINAFTRDTFVENIDTKSLVTLGRSLQNVDAGAVTFLTVPTAGTTEWGNEIPRTDDIKAIFRAIIDDEALPGEKRAEPLPSSAPEPQAAPTPPSVQAVDPSSVTVQVSNASGESGLAATVADSLAAEGFQIYNVGNYTGTSGETVIRFSPGHEAEAATLASSFPGAVLESTTGLGTVVEVALGSSFSGTVQTPSPIDTPLDMSDVRVGQPEDVEIPADLAVVNAGDTSCD</sequence>
<dbReference type="Gene3D" id="3.30.70.2390">
    <property type="match status" value="1"/>
</dbReference>
<dbReference type="RefSeq" id="WP_073363044.1">
    <property type="nucleotide sequence ID" value="NZ_FNTL01000004.1"/>
</dbReference>
<dbReference type="Pfam" id="PF13399">
    <property type="entry name" value="LytR_C"/>
    <property type="match status" value="1"/>
</dbReference>
<dbReference type="PANTHER" id="PTHR33392">
    <property type="entry name" value="POLYISOPRENYL-TEICHOIC ACID--PEPTIDOGLYCAN TEICHOIC ACID TRANSFERASE TAGU"/>
    <property type="match status" value="1"/>
</dbReference>
<feature type="compositionally biased region" description="Basic and acidic residues" evidence="2">
    <location>
        <begin position="44"/>
        <end position="74"/>
    </location>
</feature>
<evidence type="ECO:0000256" key="2">
    <source>
        <dbReference type="SAM" id="MobiDB-lite"/>
    </source>
</evidence>
<dbReference type="Gene3D" id="3.40.630.190">
    <property type="entry name" value="LCP protein"/>
    <property type="match status" value="1"/>
</dbReference>
<gene>
    <name evidence="6" type="ORF">SAMN04490220_3964</name>
</gene>
<keyword evidence="3" id="KW-1133">Transmembrane helix</keyword>
<reference evidence="7" key="1">
    <citation type="submission" date="2016-10" db="EMBL/GenBank/DDBJ databases">
        <authorList>
            <person name="Varghese N."/>
        </authorList>
    </citation>
    <scope>NUCLEOTIDE SEQUENCE [LARGE SCALE GENOMIC DNA]</scope>
    <source>
        <strain evidence="7">DSM 44719</strain>
    </source>
</reference>
<proteinExistence type="inferred from homology"/>
<accession>A0A1H4Z6R0</accession>
<feature type="compositionally biased region" description="Basic and acidic residues" evidence="2">
    <location>
        <begin position="92"/>
        <end position="132"/>
    </location>
</feature>
<evidence type="ECO:0000259" key="4">
    <source>
        <dbReference type="Pfam" id="PF03816"/>
    </source>
</evidence>
<comment type="similarity">
    <text evidence="1">Belongs to the LytR/CpsA/Psr (LCP) family.</text>
</comment>
<dbReference type="AlphaFoldDB" id="A0A1H4Z6R0"/>
<dbReference type="InterPro" id="IPR050922">
    <property type="entry name" value="LytR/CpsA/Psr_CW_biosynth"/>
</dbReference>
<evidence type="ECO:0000256" key="1">
    <source>
        <dbReference type="ARBA" id="ARBA00006068"/>
    </source>
</evidence>
<dbReference type="OrthoDB" id="9782542at2"/>
<dbReference type="InterPro" id="IPR004474">
    <property type="entry name" value="LytR_CpsA_psr"/>
</dbReference>
<feature type="compositionally biased region" description="Pro residues" evidence="2">
    <location>
        <begin position="538"/>
        <end position="550"/>
    </location>
</feature>
<dbReference type="PANTHER" id="PTHR33392:SF6">
    <property type="entry name" value="POLYISOPRENYL-TEICHOIC ACID--PEPTIDOGLYCAN TEICHOIC ACID TRANSFERASE TAGU"/>
    <property type="match status" value="1"/>
</dbReference>
<dbReference type="NCBIfam" id="TIGR00350">
    <property type="entry name" value="lytR_cpsA_psr"/>
    <property type="match status" value="1"/>
</dbReference>
<feature type="region of interest" description="Disordered" evidence="2">
    <location>
        <begin position="528"/>
        <end position="558"/>
    </location>
</feature>
<keyword evidence="3" id="KW-0812">Transmembrane</keyword>
<dbReference type="EMBL" id="FNTL01000004">
    <property type="protein sequence ID" value="SED25278.1"/>
    <property type="molecule type" value="Genomic_DNA"/>
</dbReference>
<organism evidence="6 7">
    <name type="scientific">Rhodococcus jostii</name>
    <dbReference type="NCBI Taxonomy" id="132919"/>
    <lineage>
        <taxon>Bacteria</taxon>
        <taxon>Bacillati</taxon>
        <taxon>Actinomycetota</taxon>
        <taxon>Actinomycetes</taxon>
        <taxon>Mycobacteriales</taxon>
        <taxon>Nocardiaceae</taxon>
        <taxon>Rhodococcus</taxon>
    </lineage>
</organism>
<dbReference type="Pfam" id="PF03816">
    <property type="entry name" value="LytR_cpsA_psr"/>
    <property type="match status" value="1"/>
</dbReference>